<keyword evidence="5 9" id="KW-0798">TonB box</keyword>
<dbReference type="InterPro" id="IPR008969">
    <property type="entry name" value="CarboxyPept-like_regulatory"/>
</dbReference>
<dbReference type="PROSITE" id="PS52016">
    <property type="entry name" value="TONB_DEPENDENT_REC_3"/>
    <property type="match status" value="1"/>
</dbReference>
<keyword evidence="11" id="KW-1185">Reference proteome</keyword>
<comment type="similarity">
    <text evidence="8 9">Belongs to the TonB-dependent receptor family.</text>
</comment>
<dbReference type="Pfam" id="PF00593">
    <property type="entry name" value="TonB_dep_Rec_b-barrel"/>
    <property type="match status" value="1"/>
</dbReference>
<evidence type="ECO:0000256" key="8">
    <source>
        <dbReference type="PROSITE-ProRule" id="PRU01360"/>
    </source>
</evidence>
<evidence type="ECO:0000256" key="2">
    <source>
        <dbReference type="ARBA" id="ARBA00022448"/>
    </source>
</evidence>
<gene>
    <name evidence="10" type="ORF">GRFL_1427</name>
</gene>
<dbReference type="NCBIfam" id="TIGR04056">
    <property type="entry name" value="OMP_RagA_SusC"/>
    <property type="match status" value="1"/>
</dbReference>
<dbReference type="InterPro" id="IPR023997">
    <property type="entry name" value="TonB-dep_OMP_SusC/RagA_CS"/>
</dbReference>
<evidence type="ECO:0000256" key="5">
    <source>
        <dbReference type="ARBA" id="ARBA00023077"/>
    </source>
</evidence>
<dbReference type="RefSeq" id="WP_083643955.1">
    <property type="nucleotide sequence ID" value="NZ_AMRU01000001.1"/>
</dbReference>
<dbReference type="STRING" id="1229726.GRFL_1427"/>
<evidence type="ECO:0000256" key="3">
    <source>
        <dbReference type="ARBA" id="ARBA00022452"/>
    </source>
</evidence>
<dbReference type="Pfam" id="PF13715">
    <property type="entry name" value="CarbopepD_reg_2"/>
    <property type="match status" value="1"/>
</dbReference>
<dbReference type="SUPFAM" id="SSF56935">
    <property type="entry name" value="Porins"/>
    <property type="match status" value="1"/>
</dbReference>
<dbReference type="AlphaFoldDB" id="A0A1L7I3K1"/>
<dbReference type="InterPro" id="IPR012910">
    <property type="entry name" value="Plug_dom"/>
</dbReference>
<keyword evidence="6 8" id="KW-0472">Membrane</keyword>
<dbReference type="GO" id="GO:0009279">
    <property type="term" value="C:cell outer membrane"/>
    <property type="evidence" value="ECO:0007669"/>
    <property type="project" value="UniProtKB-SubCell"/>
</dbReference>
<dbReference type="NCBIfam" id="TIGR04057">
    <property type="entry name" value="SusC_RagA_signa"/>
    <property type="match status" value="1"/>
</dbReference>
<dbReference type="KEGG" id="gfl:GRFL_1427"/>
<evidence type="ECO:0000256" key="7">
    <source>
        <dbReference type="ARBA" id="ARBA00023237"/>
    </source>
</evidence>
<dbReference type="Proteomes" id="UP000186230">
    <property type="component" value="Chromosome"/>
</dbReference>
<keyword evidence="4 8" id="KW-0812">Transmembrane</keyword>
<evidence type="ECO:0000256" key="1">
    <source>
        <dbReference type="ARBA" id="ARBA00004571"/>
    </source>
</evidence>
<dbReference type="SUPFAM" id="SSF49464">
    <property type="entry name" value="Carboxypeptidase regulatory domain-like"/>
    <property type="match status" value="1"/>
</dbReference>
<evidence type="ECO:0000313" key="10">
    <source>
        <dbReference type="EMBL" id="APU68151.1"/>
    </source>
</evidence>
<comment type="subcellular location">
    <subcellularLocation>
        <location evidence="1 8">Cell outer membrane</location>
        <topology evidence="1 8">Multi-pass membrane protein</topology>
    </subcellularLocation>
</comment>
<dbReference type="InterPro" id="IPR037066">
    <property type="entry name" value="Plug_dom_sf"/>
</dbReference>
<keyword evidence="10" id="KW-0675">Receptor</keyword>
<name>A0A1L7I3K1_9FLAO</name>
<proteinExistence type="inferred from homology"/>
<keyword evidence="3 8" id="KW-1134">Transmembrane beta strand</keyword>
<sequence>MEQKKFSFQTAVFLFTMVFFLNSYAQQNPVTGKVTSSDGMPIPGVNIIQKGTSNGVVTDFDGIYSIVLEEDADQVLVYSFIGFQSKEEAVNKRSNIDVTLSDGGSLDEVVVIGYGTQKRSDVTGAISSISAESIQDAPPVAPEQILQGKVTGVNIVQNSGQPGAASTVRIRGISSISAGNNPLYVVDGVPLQFGSANNSVQLGSQGGTTAFSNEVANPLNIINPADIQSIDVLKDASATAIYGSRGANGVIIITTKNKEGLGETITYDNYFGIANVRETLPFLSAAQYREYAESINEPYPDLGANTNWQEEIFRSAFSQNHNLSFSGGSKTTKFRASFGYTSQEGVILSNELKKYTGRFNGTHRALDDRLRIGINMTYANLEDDKVAISSSINNEGGNILKDALRWAPTLPVYNDDGSFYQVGELRINPVSWVEVEDLNQTDYFIGNTDVKFDLLESLTFGLNLGYSNERVDRYTLAPETHPSAESEGGRASISKFKNTTALIETTLNYDKQINEDNYLSMLVGYSFQRFQNENTFTQANQFVSTATKWNLIQSGNTLANTSFKEANRLASYYGRINYKLKDRYLLTFTLRRDGSSRFGENNRWGTFPSGAFAYNISNEDFMEGSEISNLKFRLGYGITGNQEIPNNLYREQLSISGSSVYVFGGQAVPSVLPTNYANPDLQWEETSQFNIGVDFGIFDQRLTGTIDYYQKQTDNLLLNFSTAAPSVVTSQWANVGAVENKGFEFGITGDIFSSDDFSWTSNLNFSTNKNEVKSLSNENFQRDEIRTVDGSGVVGFQTGIQIIRPGLPIGSFYGRKFTGLDAEGMETFLDEDNDGQADLLVIGDANPDVVYGFNNNFRFKQFDAAINLRGVLGNDIYNNTAAEFSYPVSAPGLNVLESALTNGTSREEQAEYSSRWLEDGSYLRLDNMSVGYTFNTENLALLKKARIYITGKNLFVITDYSGYDPEVNTRAFGVDYLAYPRPTTFLIGGSVTF</sequence>
<evidence type="ECO:0000313" key="11">
    <source>
        <dbReference type="Proteomes" id="UP000186230"/>
    </source>
</evidence>
<dbReference type="InterPro" id="IPR023996">
    <property type="entry name" value="TonB-dep_OMP_SusC/RagA"/>
</dbReference>
<dbReference type="Gene3D" id="2.60.40.1120">
    <property type="entry name" value="Carboxypeptidase-like, regulatory domain"/>
    <property type="match status" value="1"/>
</dbReference>
<protein>
    <submittedName>
        <fullName evidence="10">TonB-dependent receptor</fullName>
    </submittedName>
</protein>
<keyword evidence="2 8" id="KW-0813">Transport</keyword>
<organism evidence="10 11">
    <name type="scientific">Christiangramia flava JLT2011</name>
    <dbReference type="NCBI Taxonomy" id="1229726"/>
    <lineage>
        <taxon>Bacteria</taxon>
        <taxon>Pseudomonadati</taxon>
        <taxon>Bacteroidota</taxon>
        <taxon>Flavobacteriia</taxon>
        <taxon>Flavobacteriales</taxon>
        <taxon>Flavobacteriaceae</taxon>
        <taxon>Christiangramia</taxon>
    </lineage>
</organism>
<dbReference type="EMBL" id="CP016359">
    <property type="protein sequence ID" value="APU68151.1"/>
    <property type="molecule type" value="Genomic_DNA"/>
</dbReference>
<dbReference type="InterPro" id="IPR000531">
    <property type="entry name" value="Beta-barrel_TonB"/>
</dbReference>
<evidence type="ECO:0000256" key="4">
    <source>
        <dbReference type="ARBA" id="ARBA00022692"/>
    </source>
</evidence>
<evidence type="ECO:0000256" key="6">
    <source>
        <dbReference type="ARBA" id="ARBA00023136"/>
    </source>
</evidence>
<dbReference type="InterPro" id="IPR036942">
    <property type="entry name" value="Beta-barrel_TonB_sf"/>
</dbReference>
<evidence type="ECO:0000256" key="9">
    <source>
        <dbReference type="RuleBase" id="RU003357"/>
    </source>
</evidence>
<dbReference type="InterPro" id="IPR039426">
    <property type="entry name" value="TonB-dep_rcpt-like"/>
</dbReference>
<dbReference type="Gene3D" id="2.170.130.10">
    <property type="entry name" value="TonB-dependent receptor, plug domain"/>
    <property type="match status" value="1"/>
</dbReference>
<dbReference type="FunFam" id="2.170.130.10:FF:000008">
    <property type="entry name" value="SusC/RagA family TonB-linked outer membrane protein"/>
    <property type="match status" value="1"/>
</dbReference>
<dbReference type="Pfam" id="PF07715">
    <property type="entry name" value="Plug"/>
    <property type="match status" value="1"/>
</dbReference>
<dbReference type="Gene3D" id="2.40.170.20">
    <property type="entry name" value="TonB-dependent receptor, beta-barrel domain"/>
    <property type="match status" value="1"/>
</dbReference>
<accession>A0A1L7I3K1</accession>
<keyword evidence="7 8" id="KW-0998">Cell outer membrane</keyword>
<dbReference type="OrthoDB" id="9768177at2"/>
<reference evidence="10 11" key="1">
    <citation type="submission" date="2016-07" db="EMBL/GenBank/DDBJ databases">
        <title>Multi-omics approach to identify versatile polysaccharide utilization systems of a marine flavobacterium Gramella flava.</title>
        <authorList>
            <person name="Tang K."/>
        </authorList>
    </citation>
    <scope>NUCLEOTIDE SEQUENCE [LARGE SCALE GENOMIC DNA]</scope>
    <source>
        <strain evidence="10 11">JLT2011</strain>
    </source>
</reference>